<reference evidence="8" key="1">
    <citation type="submission" date="2017-09" db="EMBL/GenBank/DDBJ databases">
        <title>Depth-based differentiation of microbial function through sediment-hosted aquifers and enrichment of novel symbionts in the deep terrestrial subsurface.</title>
        <authorList>
            <person name="Probst A.J."/>
            <person name="Ladd B."/>
            <person name="Jarett J.K."/>
            <person name="Geller-Mcgrath D.E."/>
            <person name="Sieber C.M.K."/>
            <person name="Emerson J.B."/>
            <person name="Anantharaman K."/>
            <person name="Thomas B.C."/>
            <person name="Malmstrom R."/>
            <person name="Stieglmeier M."/>
            <person name="Klingl A."/>
            <person name="Woyke T."/>
            <person name="Ryan C.M."/>
            <person name="Banfield J.F."/>
        </authorList>
    </citation>
    <scope>NUCLEOTIDE SEQUENCE [LARGE SCALE GENOMIC DNA]</scope>
</reference>
<feature type="transmembrane region" description="Helical" evidence="5">
    <location>
        <begin position="281"/>
        <end position="302"/>
    </location>
</feature>
<dbReference type="InterPro" id="IPR007016">
    <property type="entry name" value="O-antigen_ligase-rel_domated"/>
</dbReference>
<dbReference type="PANTHER" id="PTHR37422">
    <property type="entry name" value="TEICHURONIC ACID BIOSYNTHESIS PROTEIN TUAE"/>
    <property type="match status" value="1"/>
</dbReference>
<feature type="transmembrane region" description="Helical" evidence="5">
    <location>
        <begin position="45"/>
        <end position="69"/>
    </location>
</feature>
<comment type="caution">
    <text evidence="7">The sequence shown here is derived from an EMBL/GenBank/DDBJ whole genome shotgun (WGS) entry which is preliminary data.</text>
</comment>
<feature type="transmembrane region" description="Helical" evidence="5">
    <location>
        <begin position="402"/>
        <end position="420"/>
    </location>
</feature>
<organism evidence="7 8">
    <name type="scientific">Candidatus Magasanikbacteria bacterium CG_4_10_14_0_2_um_filter_37_12</name>
    <dbReference type="NCBI Taxonomy" id="1974637"/>
    <lineage>
        <taxon>Bacteria</taxon>
        <taxon>Candidatus Magasanikiibacteriota</taxon>
    </lineage>
</organism>
<evidence type="ECO:0000256" key="4">
    <source>
        <dbReference type="ARBA" id="ARBA00023136"/>
    </source>
</evidence>
<feature type="transmembrane region" description="Helical" evidence="5">
    <location>
        <begin position="142"/>
        <end position="162"/>
    </location>
</feature>
<name>A0A2M7V9P9_9BACT</name>
<evidence type="ECO:0000259" key="6">
    <source>
        <dbReference type="Pfam" id="PF04932"/>
    </source>
</evidence>
<feature type="transmembrane region" description="Helical" evidence="5">
    <location>
        <begin position="115"/>
        <end position="135"/>
    </location>
</feature>
<feature type="transmembrane region" description="Helical" evidence="5">
    <location>
        <begin position="235"/>
        <end position="252"/>
    </location>
</feature>
<accession>A0A2M7V9P9</accession>
<feature type="transmembrane region" description="Helical" evidence="5">
    <location>
        <begin position="90"/>
        <end position="109"/>
    </location>
</feature>
<gene>
    <name evidence="7" type="ORF">COX81_00475</name>
</gene>
<keyword evidence="4 5" id="KW-0472">Membrane</keyword>
<dbReference type="GO" id="GO:0016020">
    <property type="term" value="C:membrane"/>
    <property type="evidence" value="ECO:0007669"/>
    <property type="project" value="UniProtKB-SubCell"/>
</dbReference>
<dbReference type="Proteomes" id="UP000228568">
    <property type="component" value="Unassembled WGS sequence"/>
</dbReference>
<keyword evidence="2 5" id="KW-0812">Transmembrane</keyword>
<evidence type="ECO:0000313" key="8">
    <source>
        <dbReference type="Proteomes" id="UP000228568"/>
    </source>
</evidence>
<dbReference type="PANTHER" id="PTHR37422:SF13">
    <property type="entry name" value="LIPOPOLYSACCHARIDE BIOSYNTHESIS PROTEIN PA4999-RELATED"/>
    <property type="match status" value="1"/>
</dbReference>
<feature type="transmembrane region" description="Helical" evidence="5">
    <location>
        <begin position="366"/>
        <end position="390"/>
    </location>
</feature>
<dbReference type="Pfam" id="PF04932">
    <property type="entry name" value="Wzy_C"/>
    <property type="match status" value="1"/>
</dbReference>
<comment type="subcellular location">
    <subcellularLocation>
        <location evidence="1">Membrane</location>
        <topology evidence="1">Multi-pass membrane protein</topology>
    </subcellularLocation>
</comment>
<dbReference type="AlphaFoldDB" id="A0A2M7V9P9"/>
<evidence type="ECO:0000256" key="2">
    <source>
        <dbReference type="ARBA" id="ARBA00022692"/>
    </source>
</evidence>
<feature type="transmembrane region" description="Helical" evidence="5">
    <location>
        <begin position="12"/>
        <end position="33"/>
    </location>
</feature>
<evidence type="ECO:0000313" key="7">
    <source>
        <dbReference type="EMBL" id="PIZ95595.1"/>
    </source>
</evidence>
<evidence type="ECO:0000256" key="5">
    <source>
        <dbReference type="SAM" id="Phobius"/>
    </source>
</evidence>
<evidence type="ECO:0000256" key="1">
    <source>
        <dbReference type="ARBA" id="ARBA00004141"/>
    </source>
</evidence>
<feature type="domain" description="O-antigen ligase-related" evidence="6">
    <location>
        <begin position="244"/>
        <end position="383"/>
    </location>
</feature>
<keyword evidence="3 5" id="KW-1133">Transmembrane helix</keyword>
<dbReference type="InterPro" id="IPR051533">
    <property type="entry name" value="WaaL-like"/>
</dbReference>
<proteinExistence type="predicted"/>
<dbReference type="EMBL" id="PFPK01000008">
    <property type="protein sequence ID" value="PIZ95595.1"/>
    <property type="molecule type" value="Genomic_DNA"/>
</dbReference>
<feature type="transmembrane region" description="Helical" evidence="5">
    <location>
        <begin position="205"/>
        <end position="223"/>
    </location>
</feature>
<protein>
    <recommendedName>
        <fullName evidence="6">O-antigen ligase-related domain-containing protein</fullName>
    </recommendedName>
</protein>
<feature type="transmembrane region" description="Helical" evidence="5">
    <location>
        <begin position="258"/>
        <end position="274"/>
    </location>
</feature>
<evidence type="ECO:0000256" key="3">
    <source>
        <dbReference type="ARBA" id="ARBA00022989"/>
    </source>
</evidence>
<feature type="transmembrane region" description="Helical" evidence="5">
    <location>
        <begin position="426"/>
        <end position="442"/>
    </location>
</feature>
<sequence>MTNLEKKLNADRLLKFFLGAFLFFLPWQTIWIYSEPFVNGTKWEYGVLGYFGTEILLWLSVVFFIAWYFKKLRFKLQTSNFSLRPTKDRIFVLSCLVFIFYLFLSNFWAVNNSLAIQQSFRVMEAFLLFFILYLSPLSFDSAIKWFVAGAIIPAVLGVWQFFIQSTFASKFFGLAQHQVWQAGTSIISGSEIGRWLRAYGSFSHPNIFGGYLLIVLAMLFLCLVKKLKLYKVTKYRILLLAIYCLLLTALFFTFSRSAWLAFLLLILAYLFISWKEKNKQSIFIVVSTLLLFVLVTIFFPLVQNRLVEQSLSEARSVSERIEGYGEALTLFKTHPWFGVGAGNYTAQLIFQNSTLSGSAYQPVHNVFLLVLDELGLIGLFLFLLVIYFFTRQESIVIFKNKYLLFFISYLSLIMFDHYLYSSYVGLMLGAILFAMLFRHEFITE</sequence>